<proteinExistence type="predicted"/>
<name>A0ABS9C9Q6_9FLAO</name>
<comment type="caution">
    <text evidence="2">The sequence shown here is derived from an EMBL/GenBank/DDBJ whole genome shotgun (WGS) entry which is preliminary data.</text>
</comment>
<sequence>MTKKPMTAADVARIQRATAKANGGIIPKGSFAARAQRILAKKPITAADVARIKSATAKANGGIIPKGSFAARAESELAKKAKK</sequence>
<dbReference type="Pfam" id="PF04927">
    <property type="entry name" value="SMP"/>
    <property type="match status" value="1"/>
</dbReference>
<gene>
    <name evidence="2" type="ORF">H9Q08_17315</name>
</gene>
<evidence type="ECO:0000313" key="2">
    <source>
        <dbReference type="EMBL" id="MCF2221048.1"/>
    </source>
</evidence>
<feature type="domain" description="SMP" evidence="1">
    <location>
        <begin position="37"/>
        <end position="75"/>
    </location>
</feature>
<protein>
    <recommendedName>
        <fullName evidence="1">SMP domain-containing protein</fullName>
    </recommendedName>
</protein>
<dbReference type="Proteomes" id="UP001430374">
    <property type="component" value="Unassembled WGS sequence"/>
</dbReference>
<organism evidence="2 3">
    <name type="scientific">Chryseobacterium indicum</name>
    <dbReference type="NCBI Taxonomy" id="2766954"/>
    <lineage>
        <taxon>Bacteria</taxon>
        <taxon>Pseudomonadati</taxon>
        <taxon>Bacteroidota</taxon>
        <taxon>Flavobacteriia</taxon>
        <taxon>Flavobacteriales</taxon>
        <taxon>Weeksellaceae</taxon>
        <taxon>Chryseobacterium group</taxon>
        <taxon>Chryseobacterium</taxon>
    </lineage>
</organism>
<reference evidence="2" key="1">
    <citation type="submission" date="2021-08" db="EMBL/GenBank/DDBJ databases">
        <title>Complete genome sequence of Chryseobacterium sp strain PS-8.</title>
        <authorList>
            <person name="Das S.K."/>
        </authorList>
    </citation>
    <scope>NUCLEOTIDE SEQUENCE</scope>
    <source>
        <strain evidence="2">PS-8</strain>
    </source>
</reference>
<keyword evidence="3" id="KW-1185">Reference proteome</keyword>
<accession>A0ABS9C9Q6</accession>
<evidence type="ECO:0000259" key="1">
    <source>
        <dbReference type="Pfam" id="PF04927"/>
    </source>
</evidence>
<evidence type="ECO:0000313" key="3">
    <source>
        <dbReference type="Proteomes" id="UP001430374"/>
    </source>
</evidence>
<dbReference type="InterPro" id="IPR007011">
    <property type="entry name" value="LEA_SMP_dom"/>
</dbReference>
<dbReference type="EMBL" id="JACSGT010000002">
    <property type="protein sequence ID" value="MCF2221048.1"/>
    <property type="molecule type" value="Genomic_DNA"/>
</dbReference>
<dbReference type="RefSeq" id="WP_235132394.1">
    <property type="nucleotide sequence ID" value="NZ_JACSGT010000002.1"/>
</dbReference>